<protein>
    <submittedName>
        <fullName evidence="2">Uncharacterized protein</fullName>
    </submittedName>
</protein>
<dbReference type="PROSITE" id="PS51318">
    <property type="entry name" value="TAT"/>
    <property type="match status" value="1"/>
</dbReference>
<organism evidence="2 3">
    <name type="scientific">Saccharothrix texasensis</name>
    <dbReference type="NCBI Taxonomy" id="103734"/>
    <lineage>
        <taxon>Bacteria</taxon>
        <taxon>Bacillati</taxon>
        <taxon>Actinomycetota</taxon>
        <taxon>Actinomycetes</taxon>
        <taxon>Pseudonocardiales</taxon>
        <taxon>Pseudonocardiaceae</taxon>
        <taxon>Saccharothrix</taxon>
    </lineage>
</organism>
<sequence>MPKPSRRSLLAGLAVIPLAIGMAIVSATSAVAADGQLAIRNNCGVEVKYWVHPHNGGGTGYAFPGDVQYWNVQSTSWYVSSRFGTKSVWVPADRGVLVNLC</sequence>
<dbReference type="InterPro" id="IPR006311">
    <property type="entry name" value="TAT_signal"/>
</dbReference>
<feature type="chain" id="PRO_5018323480" evidence="1">
    <location>
        <begin position="33"/>
        <end position="101"/>
    </location>
</feature>
<accession>A0A3N1H9E7</accession>
<name>A0A3N1H9E7_9PSEU</name>
<dbReference type="Proteomes" id="UP000268727">
    <property type="component" value="Unassembled WGS sequence"/>
</dbReference>
<feature type="signal peptide" evidence="1">
    <location>
        <begin position="1"/>
        <end position="32"/>
    </location>
</feature>
<proteinExistence type="predicted"/>
<keyword evidence="1" id="KW-0732">Signal</keyword>
<evidence type="ECO:0000313" key="2">
    <source>
        <dbReference type="EMBL" id="ROP39139.1"/>
    </source>
</evidence>
<reference evidence="2 3" key="1">
    <citation type="submission" date="2018-11" db="EMBL/GenBank/DDBJ databases">
        <title>Sequencing the genomes of 1000 actinobacteria strains.</title>
        <authorList>
            <person name="Klenk H.-P."/>
        </authorList>
    </citation>
    <scope>NUCLEOTIDE SEQUENCE [LARGE SCALE GENOMIC DNA]</scope>
    <source>
        <strain evidence="2 3">DSM 44231</strain>
    </source>
</reference>
<keyword evidence="3" id="KW-1185">Reference proteome</keyword>
<dbReference type="AlphaFoldDB" id="A0A3N1H9E7"/>
<gene>
    <name evidence="2" type="ORF">EDD40_4514</name>
</gene>
<dbReference type="EMBL" id="RJKM01000001">
    <property type="protein sequence ID" value="ROP39139.1"/>
    <property type="molecule type" value="Genomic_DNA"/>
</dbReference>
<comment type="caution">
    <text evidence="2">The sequence shown here is derived from an EMBL/GenBank/DDBJ whole genome shotgun (WGS) entry which is preliminary data.</text>
</comment>
<evidence type="ECO:0000313" key="3">
    <source>
        <dbReference type="Proteomes" id="UP000268727"/>
    </source>
</evidence>
<evidence type="ECO:0000256" key="1">
    <source>
        <dbReference type="SAM" id="SignalP"/>
    </source>
</evidence>